<organism evidence="2 3">
    <name type="scientific">[Emmonsia] crescens</name>
    <dbReference type="NCBI Taxonomy" id="73230"/>
    <lineage>
        <taxon>Eukaryota</taxon>
        <taxon>Fungi</taxon>
        <taxon>Dikarya</taxon>
        <taxon>Ascomycota</taxon>
        <taxon>Pezizomycotina</taxon>
        <taxon>Eurotiomycetes</taxon>
        <taxon>Eurotiomycetidae</taxon>
        <taxon>Onygenales</taxon>
        <taxon>Ajellomycetaceae</taxon>
        <taxon>Emergomyces</taxon>
    </lineage>
</organism>
<dbReference type="AlphaFoldDB" id="A0A0G2I971"/>
<gene>
    <name evidence="2" type="ORF">EMCG_07244</name>
</gene>
<accession>A0A0G2I971</accession>
<protein>
    <recommendedName>
        <fullName evidence="4">Aminoglycoside phosphotransferase domain-containing protein</fullName>
    </recommendedName>
</protein>
<sequence>MPKSPEVAQRRKNVEDAVAECLRQLQACCADPDSAVYDTPSDSSEGDDPSNRNASIPGGDDSQWLYLHRDRLRQNGCNRRRSAAATRSHAVNTVHERTIKRLIHHLQHEANVYDYLSKLQGSSIPVCLGNVNLREPFTTDGLDLIVHYLLLSRADELAGLRLSWRGKKAPKAVGRYAVVHGDVRPANVTWNSELSRPMLIDFDKTRLERKRPLTRTGSNGTDGRTTKQKRRKVFQVV</sequence>
<dbReference type="InterPro" id="IPR011009">
    <property type="entry name" value="Kinase-like_dom_sf"/>
</dbReference>
<evidence type="ECO:0000313" key="2">
    <source>
        <dbReference type="EMBL" id="KKZ67073.1"/>
    </source>
</evidence>
<dbReference type="EMBL" id="LCZI01000340">
    <property type="protein sequence ID" value="KKZ67073.1"/>
    <property type="molecule type" value="Genomic_DNA"/>
</dbReference>
<feature type="region of interest" description="Disordered" evidence="1">
    <location>
        <begin position="210"/>
        <end position="237"/>
    </location>
</feature>
<dbReference type="Proteomes" id="UP000034164">
    <property type="component" value="Unassembled WGS sequence"/>
</dbReference>
<dbReference type="OrthoDB" id="2156052at2759"/>
<feature type="compositionally biased region" description="Basic residues" evidence="1">
    <location>
        <begin position="226"/>
        <end position="237"/>
    </location>
</feature>
<evidence type="ECO:0000313" key="3">
    <source>
        <dbReference type="Proteomes" id="UP000034164"/>
    </source>
</evidence>
<proteinExistence type="predicted"/>
<name>A0A0G2I971_9EURO</name>
<dbReference type="SUPFAM" id="SSF56112">
    <property type="entry name" value="Protein kinase-like (PK-like)"/>
    <property type="match status" value="1"/>
</dbReference>
<comment type="caution">
    <text evidence="2">The sequence shown here is derived from an EMBL/GenBank/DDBJ whole genome shotgun (WGS) entry which is preliminary data.</text>
</comment>
<reference evidence="3" key="1">
    <citation type="journal article" date="2015" name="PLoS Genet.">
        <title>The dynamic genome and transcriptome of the human fungal pathogen Blastomyces and close relative Emmonsia.</title>
        <authorList>
            <person name="Munoz J.F."/>
            <person name="Gauthier G.M."/>
            <person name="Desjardins C.A."/>
            <person name="Gallo J.E."/>
            <person name="Holder J."/>
            <person name="Sullivan T.D."/>
            <person name="Marty A.J."/>
            <person name="Carmen J.C."/>
            <person name="Chen Z."/>
            <person name="Ding L."/>
            <person name="Gujja S."/>
            <person name="Magrini V."/>
            <person name="Misas E."/>
            <person name="Mitreva M."/>
            <person name="Priest M."/>
            <person name="Saif S."/>
            <person name="Whiston E.A."/>
            <person name="Young S."/>
            <person name="Zeng Q."/>
            <person name="Goldman W.E."/>
            <person name="Mardis E.R."/>
            <person name="Taylor J.W."/>
            <person name="McEwen J.G."/>
            <person name="Clay O.K."/>
            <person name="Klein B.S."/>
            <person name="Cuomo C.A."/>
        </authorList>
    </citation>
    <scope>NUCLEOTIDE SEQUENCE [LARGE SCALE GENOMIC DNA]</scope>
    <source>
        <strain evidence="3">UAMH 3008</strain>
    </source>
</reference>
<evidence type="ECO:0008006" key="4">
    <source>
        <dbReference type="Google" id="ProtNLM"/>
    </source>
</evidence>
<feature type="region of interest" description="Disordered" evidence="1">
    <location>
        <begin position="32"/>
        <end position="61"/>
    </location>
</feature>
<evidence type="ECO:0000256" key="1">
    <source>
        <dbReference type="SAM" id="MobiDB-lite"/>
    </source>
</evidence>
<dbReference type="VEuPathDB" id="FungiDB:EMCG_07244"/>